<protein>
    <recommendedName>
        <fullName evidence="5">Lipoprotein</fullName>
    </recommendedName>
</protein>
<evidence type="ECO:0000256" key="1">
    <source>
        <dbReference type="SAM" id="MobiDB-lite"/>
    </source>
</evidence>
<dbReference type="Proteomes" id="UP000727456">
    <property type="component" value="Unassembled WGS sequence"/>
</dbReference>
<gene>
    <name evidence="3" type="ORF">FHS31_001849</name>
</gene>
<feature type="compositionally biased region" description="Pro residues" evidence="1">
    <location>
        <begin position="21"/>
        <end position="41"/>
    </location>
</feature>
<proteinExistence type="predicted"/>
<feature type="chain" id="PRO_5046875675" description="Lipoprotein" evidence="2">
    <location>
        <begin position="28"/>
        <end position="160"/>
    </location>
</feature>
<name>A0ABX0TV20_9SPHN</name>
<reference evidence="3 4" key="1">
    <citation type="submission" date="2020-03" db="EMBL/GenBank/DDBJ databases">
        <title>Genomic Encyclopedia of Type Strains, Phase III (KMG-III): the genomes of soil and plant-associated and newly described type strains.</title>
        <authorList>
            <person name="Whitman W."/>
        </authorList>
    </citation>
    <scope>NUCLEOTIDE SEQUENCE [LARGE SCALE GENOMIC DNA]</scope>
    <source>
        <strain evidence="3 4">CECT 8804</strain>
    </source>
</reference>
<organism evidence="3 4">
    <name type="scientific">Sphingomonas vulcanisoli</name>
    <dbReference type="NCBI Taxonomy" id="1658060"/>
    <lineage>
        <taxon>Bacteria</taxon>
        <taxon>Pseudomonadati</taxon>
        <taxon>Pseudomonadota</taxon>
        <taxon>Alphaproteobacteria</taxon>
        <taxon>Sphingomonadales</taxon>
        <taxon>Sphingomonadaceae</taxon>
        <taxon>Sphingomonas</taxon>
    </lineage>
</organism>
<keyword evidence="2" id="KW-0732">Signal</keyword>
<comment type="caution">
    <text evidence="3">The sequence shown here is derived from an EMBL/GenBank/DDBJ whole genome shotgun (WGS) entry which is preliminary data.</text>
</comment>
<dbReference type="RefSeq" id="WP_167073084.1">
    <property type="nucleotide sequence ID" value="NZ_JAAOZC010000004.1"/>
</dbReference>
<feature type="region of interest" description="Disordered" evidence="1">
    <location>
        <begin position="21"/>
        <end position="68"/>
    </location>
</feature>
<sequence>MRALRFSIVMLGLLAVSCATPPKPAPAPPPPSAPPTPPPLPTDWRDLPETKGSWRYGTEPGGTSARFDAPEGVTQFTLRCDKATHTVGLIRTGAAPAAALTVRTSYGARTLPPAPLAAADPLLDQIAFSRGRFTIDAPGLPELVLPAWAEPGRVIEDCRS</sequence>
<dbReference type="PROSITE" id="PS51257">
    <property type="entry name" value="PROKAR_LIPOPROTEIN"/>
    <property type="match status" value="1"/>
</dbReference>
<accession>A0ABX0TV20</accession>
<evidence type="ECO:0000256" key="2">
    <source>
        <dbReference type="SAM" id="SignalP"/>
    </source>
</evidence>
<evidence type="ECO:0000313" key="4">
    <source>
        <dbReference type="Proteomes" id="UP000727456"/>
    </source>
</evidence>
<feature type="signal peptide" evidence="2">
    <location>
        <begin position="1"/>
        <end position="27"/>
    </location>
</feature>
<dbReference type="EMBL" id="JAAOZC010000004">
    <property type="protein sequence ID" value="NIJ08232.1"/>
    <property type="molecule type" value="Genomic_DNA"/>
</dbReference>
<evidence type="ECO:0000313" key="3">
    <source>
        <dbReference type="EMBL" id="NIJ08232.1"/>
    </source>
</evidence>
<keyword evidence="4" id="KW-1185">Reference proteome</keyword>
<evidence type="ECO:0008006" key="5">
    <source>
        <dbReference type="Google" id="ProtNLM"/>
    </source>
</evidence>